<name>A0A1H6ESN7_9ACTN</name>
<reference evidence="1 2" key="1">
    <citation type="submission" date="2016-10" db="EMBL/GenBank/DDBJ databases">
        <authorList>
            <person name="de Groot N.N."/>
        </authorList>
    </citation>
    <scope>NUCLEOTIDE SEQUENCE [LARGE SCALE GENOMIC DNA]</scope>
    <source>
        <strain evidence="1 2">CGMCC 4.7037</strain>
    </source>
</reference>
<proteinExistence type="predicted"/>
<accession>A0A1H6ESN7</accession>
<dbReference type="InterPro" id="IPR015943">
    <property type="entry name" value="WD40/YVTN_repeat-like_dom_sf"/>
</dbReference>
<organism evidence="1 2">
    <name type="scientific">Nonomuraea solani</name>
    <dbReference type="NCBI Taxonomy" id="1144553"/>
    <lineage>
        <taxon>Bacteria</taxon>
        <taxon>Bacillati</taxon>
        <taxon>Actinomycetota</taxon>
        <taxon>Actinomycetes</taxon>
        <taxon>Streptosporangiales</taxon>
        <taxon>Streptosporangiaceae</taxon>
        <taxon>Nonomuraea</taxon>
    </lineage>
</organism>
<dbReference type="EMBL" id="FNVT01000018">
    <property type="protein sequence ID" value="SEH00877.1"/>
    <property type="molecule type" value="Genomic_DNA"/>
</dbReference>
<dbReference type="AlphaFoldDB" id="A0A1H6ESN7"/>
<keyword evidence="2" id="KW-1185">Reference proteome</keyword>
<sequence length="244" mass="26365">MTATHHVGGWRGYTPLAAFDLEDGRPLWRTPQRMDTVLPLSWGDSLLLGSGTETWLIDPRDGRELLRWRLPEPVTSADHEPAFTMIDSGRCLVRCGPRSIWGLRLSSGRVDRFFGHDADLLSSAAEFAGGVVWLRERRHGHVAVHADTGSALWKVDVGQPLVRGVVRDGGMFVVAGLSGVLLRLGSDGRILERSPSFAGRAAELVDLGAGEMLMVTKGALKMIALGSSRRGTGPPRAAAVRGSR</sequence>
<dbReference type="SUPFAM" id="SSF50998">
    <property type="entry name" value="Quinoprotein alcohol dehydrogenase-like"/>
    <property type="match status" value="1"/>
</dbReference>
<gene>
    <name evidence="1" type="ORF">SAMN05444920_11866</name>
</gene>
<dbReference type="InterPro" id="IPR011047">
    <property type="entry name" value="Quinoprotein_ADH-like_sf"/>
</dbReference>
<evidence type="ECO:0000313" key="2">
    <source>
        <dbReference type="Proteomes" id="UP000236732"/>
    </source>
</evidence>
<dbReference type="Proteomes" id="UP000236732">
    <property type="component" value="Unassembled WGS sequence"/>
</dbReference>
<evidence type="ECO:0000313" key="1">
    <source>
        <dbReference type="EMBL" id="SEH00877.1"/>
    </source>
</evidence>
<protein>
    <submittedName>
        <fullName evidence="1">Outer membrane protein assembly factor BamB</fullName>
    </submittedName>
</protein>
<dbReference type="Gene3D" id="2.130.10.10">
    <property type="entry name" value="YVTN repeat-like/Quinoprotein amine dehydrogenase"/>
    <property type="match status" value="1"/>
</dbReference>